<dbReference type="GeneID" id="11509707"/>
<dbReference type="InterPro" id="IPR050425">
    <property type="entry name" value="NAD(P)_dehydrat-like"/>
</dbReference>
<dbReference type="FunCoup" id="G2QDN9">
    <property type="interactions" value="199"/>
</dbReference>
<dbReference type="RefSeq" id="XP_003663595.1">
    <property type="nucleotide sequence ID" value="XM_003663547.1"/>
</dbReference>
<protein>
    <recommendedName>
        <fullName evidence="3">NAD-dependent epimerase/dehydratase domain-containing protein</fullName>
    </recommendedName>
</protein>
<dbReference type="OrthoDB" id="2735536at2759"/>
<dbReference type="GO" id="GO:0016616">
    <property type="term" value="F:oxidoreductase activity, acting on the CH-OH group of donors, NAD or NADP as acceptor"/>
    <property type="evidence" value="ECO:0007669"/>
    <property type="project" value="TreeGrafter"/>
</dbReference>
<keyword evidence="1" id="KW-0560">Oxidoreductase</keyword>
<dbReference type="KEGG" id="mtm:MYCTH_2118751"/>
<dbReference type="FunFam" id="3.40.50.720:FF:000191">
    <property type="entry name" value="Methylglyoxal reductase (NADPH-dependent)"/>
    <property type="match status" value="1"/>
</dbReference>
<comment type="similarity">
    <text evidence="2">Belongs to the NAD(P)-dependent epimerase/dehydratase family. Dihydroflavonol-4-reductase subfamily.</text>
</comment>
<name>G2QDN9_THET4</name>
<feature type="domain" description="NAD-dependent epimerase/dehydratase" evidence="3">
    <location>
        <begin position="15"/>
        <end position="275"/>
    </location>
</feature>
<dbReference type="PANTHER" id="PTHR10366">
    <property type="entry name" value="NAD DEPENDENT EPIMERASE/DEHYDRATASE"/>
    <property type="match status" value="1"/>
</dbReference>
<dbReference type="CDD" id="cd05227">
    <property type="entry name" value="AR_SDR_e"/>
    <property type="match status" value="1"/>
</dbReference>
<dbReference type="Pfam" id="PF01370">
    <property type="entry name" value="Epimerase"/>
    <property type="match status" value="1"/>
</dbReference>
<evidence type="ECO:0000259" key="3">
    <source>
        <dbReference type="Pfam" id="PF01370"/>
    </source>
</evidence>
<keyword evidence="5" id="KW-1185">Reference proteome</keyword>
<accession>G2QDN9</accession>
<dbReference type="HOGENOM" id="CLU_007383_9_2_1"/>
<dbReference type="InParanoid" id="G2QDN9"/>
<sequence>MARDWNKSFGGEEKVLLTGGTGFIASHVLDCLLDHGFDVVVTVRSREKGQRIIKSINEEQRKRVSYVVVEDIAKKGAFDEVFKAGPPFGYVVHTASPYQMQWNDPVRDCLDPAIKGTTGILESVHACAPTVRRVVITSSSAAILNPPNHPKVYDESSWADVTWDQAMDPEHTYRASKKFAEKAAWDFVAANAPSFTLATINNTYTFGPIPRSLAGLDSLNTSNHRIRDLVQGRMRGGIHPTAPVFTFVDVRDVARAHVRALTVPEAGGKRFYVVGGYFSNPRLTSIIRRRFPRLEGLLPPQKEAAKDDFPEDHWAFDNTRSREVLRLEYTDLEKTVVDTVESILRFEGKEEV</sequence>
<dbReference type="PANTHER" id="PTHR10366:SF564">
    <property type="entry name" value="STEROL-4-ALPHA-CARBOXYLATE 3-DEHYDROGENASE, DECARBOXYLATING"/>
    <property type="match status" value="1"/>
</dbReference>
<evidence type="ECO:0000313" key="5">
    <source>
        <dbReference type="Proteomes" id="UP000007322"/>
    </source>
</evidence>
<dbReference type="STRING" id="573729.G2QDN9"/>
<evidence type="ECO:0000256" key="2">
    <source>
        <dbReference type="ARBA" id="ARBA00023445"/>
    </source>
</evidence>
<dbReference type="eggNOG" id="KOG1502">
    <property type="taxonomic scope" value="Eukaryota"/>
</dbReference>
<reference evidence="4 5" key="1">
    <citation type="journal article" date="2011" name="Nat. Biotechnol.">
        <title>Comparative genomic analysis of the thermophilic biomass-degrading fungi Myceliophthora thermophila and Thielavia terrestris.</title>
        <authorList>
            <person name="Berka R.M."/>
            <person name="Grigoriev I.V."/>
            <person name="Otillar R."/>
            <person name="Salamov A."/>
            <person name="Grimwood J."/>
            <person name="Reid I."/>
            <person name="Ishmael N."/>
            <person name="John T."/>
            <person name="Darmond C."/>
            <person name="Moisan M.-C."/>
            <person name="Henrissat B."/>
            <person name="Coutinho P.M."/>
            <person name="Lombard V."/>
            <person name="Natvig D.O."/>
            <person name="Lindquist E."/>
            <person name="Schmutz J."/>
            <person name="Lucas S."/>
            <person name="Harris P."/>
            <person name="Powlowski J."/>
            <person name="Bellemare A."/>
            <person name="Taylor D."/>
            <person name="Butler G."/>
            <person name="de Vries R.P."/>
            <person name="Allijn I.E."/>
            <person name="van den Brink J."/>
            <person name="Ushinsky S."/>
            <person name="Storms R."/>
            <person name="Powell A.J."/>
            <person name="Paulsen I.T."/>
            <person name="Elbourne L.D.H."/>
            <person name="Baker S.E."/>
            <person name="Magnuson J."/>
            <person name="LaBoissiere S."/>
            <person name="Clutterbuck A.J."/>
            <person name="Martinez D."/>
            <person name="Wogulis M."/>
            <person name="de Leon A.L."/>
            <person name="Rey M.W."/>
            <person name="Tsang A."/>
        </authorList>
    </citation>
    <scope>NUCLEOTIDE SEQUENCE [LARGE SCALE GENOMIC DNA]</scope>
    <source>
        <strain evidence="5">ATCC 42464 / BCRC 31852 / DSM 1799</strain>
    </source>
</reference>
<dbReference type="InterPro" id="IPR001509">
    <property type="entry name" value="Epimerase_deHydtase"/>
</dbReference>
<dbReference type="InterPro" id="IPR036291">
    <property type="entry name" value="NAD(P)-bd_dom_sf"/>
</dbReference>
<dbReference type="OMA" id="RTHDKGR"/>
<dbReference type="EMBL" id="CP003004">
    <property type="protein sequence ID" value="AEO58350.1"/>
    <property type="molecule type" value="Genomic_DNA"/>
</dbReference>
<dbReference type="VEuPathDB" id="FungiDB:MYCTH_2118751"/>
<dbReference type="SUPFAM" id="SSF51735">
    <property type="entry name" value="NAD(P)-binding Rossmann-fold domains"/>
    <property type="match status" value="1"/>
</dbReference>
<gene>
    <name evidence="4" type="ORF">MYCTH_2118751</name>
</gene>
<dbReference type="Gene3D" id="3.40.50.720">
    <property type="entry name" value="NAD(P)-binding Rossmann-like Domain"/>
    <property type="match status" value="1"/>
</dbReference>
<proteinExistence type="inferred from homology"/>
<dbReference type="Proteomes" id="UP000007322">
    <property type="component" value="Chromosome 3"/>
</dbReference>
<dbReference type="AlphaFoldDB" id="G2QDN9"/>
<organism evidence="4 5">
    <name type="scientific">Thermothelomyces thermophilus (strain ATCC 42464 / BCRC 31852 / DSM 1799)</name>
    <name type="common">Sporotrichum thermophile</name>
    <dbReference type="NCBI Taxonomy" id="573729"/>
    <lineage>
        <taxon>Eukaryota</taxon>
        <taxon>Fungi</taxon>
        <taxon>Dikarya</taxon>
        <taxon>Ascomycota</taxon>
        <taxon>Pezizomycotina</taxon>
        <taxon>Sordariomycetes</taxon>
        <taxon>Sordariomycetidae</taxon>
        <taxon>Sordariales</taxon>
        <taxon>Chaetomiaceae</taxon>
        <taxon>Thermothelomyces</taxon>
    </lineage>
</organism>
<evidence type="ECO:0000256" key="1">
    <source>
        <dbReference type="ARBA" id="ARBA00023002"/>
    </source>
</evidence>
<evidence type="ECO:0000313" key="4">
    <source>
        <dbReference type="EMBL" id="AEO58350.1"/>
    </source>
</evidence>